<name>A0A2I0IA60_PUNGR</name>
<proteinExistence type="predicted"/>
<feature type="compositionally biased region" description="Basic and acidic residues" evidence="1">
    <location>
        <begin position="74"/>
        <end position="83"/>
    </location>
</feature>
<feature type="region of interest" description="Disordered" evidence="1">
    <location>
        <begin position="57"/>
        <end position="96"/>
    </location>
</feature>
<protein>
    <submittedName>
        <fullName evidence="2">Uncharacterized protein</fullName>
    </submittedName>
</protein>
<evidence type="ECO:0000313" key="3">
    <source>
        <dbReference type="Proteomes" id="UP000233551"/>
    </source>
</evidence>
<evidence type="ECO:0000256" key="1">
    <source>
        <dbReference type="SAM" id="MobiDB-lite"/>
    </source>
</evidence>
<organism evidence="2 3">
    <name type="scientific">Punica granatum</name>
    <name type="common">Pomegranate</name>
    <dbReference type="NCBI Taxonomy" id="22663"/>
    <lineage>
        <taxon>Eukaryota</taxon>
        <taxon>Viridiplantae</taxon>
        <taxon>Streptophyta</taxon>
        <taxon>Embryophyta</taxon>
        <taxon>Tracheophyta</taxon>
        <taxon>Spermatophyta</taxon>
        <taxon>Magnoliopsida</taxon>
        <taxon>eudicotyledons</taxon>
        <taxon>Gunneridae</taxon>
        <taxon>Pentapetalae</taxon>
        <taxon>rosids</taxon>
        <taxon>malvids</taxon>
        <taxon>Myrtales</taxon>
        <taxon>Lythraceae</taxon>
        <taxon>Punica</taxon>
    </lineage>
</organism>
<gene>
    <name evidence="2" type="ORF">CRG98_038728</name>
</gene>
<sequence>MALRCFDFNGVPLVSHAWSTTYFPARVVRQLSGLQTVPEDTARTRFEYTWREDQTSVDRQSSIEQHTRISSTLHEPKIADHRGHLSPRTWPSKPSSLASGLKEIISTSKSQRRTSSLLISANYRGSSPRPMSNYRGTIRSWHGQTPPWRGPGRGLGEAHMHLTIDTYIRLSPGISAFHDGGHLRPERGGRSI</sequence>
<keyword evidence="3" id="KW-1185">Reference proteome</keyword>
<dbReference type="Proteomes" id="UP000233551">
    <property type="component" value="Unassembled WGS sequence"/>
</dbReference>
<dbReference type="EMBL" id="PGOL01003469">
    <property type="protein sequence ID" value="PKI40887.1"/>
    <property type="molecule type" value="Genomic_DNA"/>
</dbReference>
<reference evidence="2 3" key="1">
    <citation type="submission" date="2017-11" db="EMBL/GenBank/DDBJ databases">
        <title>De-novo sequencing of pomegranate (Punica granatum L.) genome.</title>
        <authorList>
            <person name="Akparov Z."/>
            <person name="Amiraslanov A."/>
            <person name="Hajiyeva S."/>
            <person name="Abbasov M."/>
            <person name="Kaur K."/>
            <person name="Hamwieh A."/>
            <person name="Solovyev V."/>
            <person name="Salamov A."/>
            <person name="Braich B."/>
            <person name="Kosarev P."/>
            <person name="Mahmoud A."/>
            <person name="Hajiyev E."/>
            <person name="Babayeva S."/>
            <person name="Izzatullayeva V."/>
            <person name="Mammadov A."/>
            <person name="Mammadov A."/>
            <person name="Sharifova S."/>
            <person name="Ojaghi J."/>
            <person name="Eynullazada K."/>
            <person name="Bayramov B."/>
            <person name="Abdulazimova A."/>
            <person name="Shahmuradov I."/>
        </authorList>
    </citation>
    <scope>NUCLEOTIDE SEQUENCE [LARGE SCALE GENOMIC DNA]</scope>
    <source>
        <strain evidence="3">cv. AG2017</strain>
        <tissue evidence="2">Leaf</tissue>
    </source>
</reference>
<dbReference type="AlphaFoldDB" id="A0A2I0IA60"/>
<comment type="caution">
    <text evidence="2">The sequence shown here is derived from an EMBL/GenBank/DDBJ whole genome shotgun (WGS) entry which is preliminary data.</text>
</comment>
<accession>A0A2I0IA60</accession>
<evidence type="ECO:0000313" key="2">
    <source>
        <dbReference type="EMBL" id="PKI40887.1"/>
    </source>
</evidence>
<feature type="compositionally biased region" description="Polar residues" evidence="1">
    <location>
        <begin position="57"/>
        <end position="73"/>
    </location>
</feature>